<protein>
    <submittedName>
        <fullName evidence="2">Uncharacterized protein</fullName>
    </submittedName>
</protein>
<sequence length="46" mass="5236">MDRQKTTRIHGTRDEGEHSTKLQIGTPRAHGTGEITQKRDWHVDPG</sequence>
<proteinExistence type="predicted"/>
<comment type="caution">
    <text evidence="2">The sequence shown here is derived from an EMBL/GenBank/DDBJ whole genome shotgun (WGS) entry which is preliminary data.</text>
</comment>
<dbReference type="EMBL" id="BAAAZE010000007">
    <property type="protein sequence ID" value="GAA4018695.1"/>
    <property type="molecule type" value="Genomic_DNA"/>
</dbReference>
<name>A0ABP7SZ69_9BURK</name>
<dbReference type="Proteomes" id="UP001501353">
    <property type="component" value="Unassembled WGS sequence"/>
</dbReference>
<evidence type="ECO:0000313" key="2">
    <source>
        <dbReference type="EMBL" id="GAA4018695.1"/>
    </source>
</evidence>
<feature type="compositionally biased region" description="Basic and acidic residues" evidence="1">
    <location>
        <begin position="36"/>
        <end position="46"/>
    </location>
</feature>
<evidence type="ECO:0000256" key="1">
    <source>
        <dbReference type="SAM" id="MobiDB-lite"/>
    </source>
</evidence>
<gene>
    <name evidence="2" type="ORF">GCM10022212_13320</name>
</gene>
<organism evidence="2 3">
    <name type="scientific">Actimicrobium antarcticum</name>
    <dbReference type="NCBI Taxonomy" id="1051899"/>
    <lineage>
        <taxon>Bacteria</taxon>
        <taxon>Pseudomonadati</taxon>
        <taxon>Pseudomonadota</taxon>
        <taxon>Betaproteobacteria</taxon>
        <taxon>Burkholderiales</taxon>
        <taxon>Oxalobacteraceae</taxon>
        <taxon>Actimicrobium</taxon>
    </lineage>
</organism>
<reference evidence="3" key="1">
    <citation type="journal article" date="2019" name="Int. J. Syst. Evol. Microbiol.">
        <title>The Global Catalogue of Microorganisms (GCM) 10K type strain sequencing project: providing services to taxonomists for standard genome sequencing and annotation.</title>
        <authorList>
            <consortium name="The Broad Institute Genomics Platform"/>
            <consortium name="The Broad Institute Genome Sequencing Center for Infectious Disease"/>
            <person name="Wu L."/>
            <person name="Ma J."/>
        </authorList>
    </citation>
    <scope>NUCLEOTIDE SEQUENCE [LARGE SCALE GENOMIC DNA]</scope>
    <source>
        <strain evidence="3">JCM 16673</strain>
    </source>
</reference>
<accession>A0ABP7SZ69</accession>
<feature type="compositionally biased region" description="Basic and acidic residues" evidence="1">
    <location>
        <begin position="1"/>
        <end position="20"/>
    </location>
</feature>
<feature type="region of interest" description="Disordered" evidence="1">
    <location>
        <begin position="1"/>
        <end position="46"/>
    </location>
</feature>
<evidence type="ECO:0000313" key="3">
    <source>
        <dbReference type="Proteomes" id="UP001501353"/>
    </source>
</evidence>
<keyword evidence="3" id="KW-1185">Reference proteome</keyword>